<gene>
    <name evidence="2" type="ORF">ATANTOWER_028259</name>
</gene>
<reference evidence="2 3" key="1">
    <citation type="submission" date="2021-07" db="EMBL/GenBank/DDBJ databases">
        <authorList>
            <person name="Palmer J.M."/>
        </authorList>
    </citation>
    <scope>NUCLEOTIDE SEQUENCE [LARGE SCALE GENOMIC DNA]</scope>
    <source>
        <strain evidence="2 3">AT_MEX2019</strain>
        <tissue evidence="2">Muscle</tissue>
    </source>
</reference>
<protein>
    <submittedName>
        <fullName evidence="2">Uncharacterized protein</fullName>
    </submittedName>
</protein>
<keyword evidence="3" id="KW-1185">Reference proteome</keyword>
<dbReference type="Proteomes" id="UP001345963">
    <property type="component" value="Unassembled WGS sequence"/>
</dbReference>
<evidence type="ECO:0000313" key="3">
    <source>
        <dbReference type="Proteomes" id="UP001345963"/>
    </source>
</evidence>
<feature type="region of interest" description="Disordered" evidence="1">
    <location>
        <begin position="28"/>
        <end position="90"/>
    </location>
</feature>
<dbReference type="EMBL" id="JAHUTI010059715">
    <property type="protein sequence ID" value="MED6251323.1"/>
    <property type="molecule type" value="Genomic_DNA"/>
</dbReference>
<evidence type="ECO:0000313" key="2">
    <source>
        <dbReference type="EMBL" id="MED6251323.1"/>
    </source>
</evidence>
<evidence type="ECO:0000256" key="1">
    <source>
        <dbReference type="SAM" id="MobiDB-lite"/>
    </source>
</evidence>
<comment type="caution">
    <text evidence="2">The sequence shown here is derived from an EMBL/GenBank/DDBJ whole genome shotgun (WGS) entry which is preliminary data.</text>
</comment>
<feature type="compositionally biased region" description="Gly residues" evidence="1">
    <location>
        <begin position="39"/>
        <end position="49"/>
    </location>
</feature>
<feature type="compositionally biased region" description="Low complexity" evidence="1">
    <location>
        <begin position="62"/>
        <end position="74"/>
    </location>
</feature>
<name>A0ABU7BP35_9TELE</name>
<proteinExistence type="predicted"/>
<organism evidence="2 3">
    <name type="scientific">Ataeniobius toweri</name>
    <dbReference type="NCBI Taxonomy" id="208326"/>
    <lineage>
        <taxon>Eukaryota</taxon>
        <taxon>Metazoa</taxon>
        <taxon>Chordata</taxon>
        <taxon>Craniata</taxon>
        <taxon>Vertebrata</taxon>
        <taxon>Euteleostomi</taxon>
        <taxon>Actinopterygii</taxon>
        <taxon>Neopterygii</taxon>
        <taxon>Teleostei</taxon>
        <taxon>Neoteleostei</taxon>
        <taxon>Acanthomorphata</taxon>
        <taxon>Ovalentaria</taxon>
        <taxon>Atherinomorphae</taxon>
        <taxon>Cyprinodontiformes</taxon>
        <taxon>Goodeidae</taxon>
        <taxon>Ataeniobius</taxon>
    </lineage>
</organism>
<sequence>MHGCLGAHGTVRMLQMVRTLAQFSIALEEMNESGENTGDEGGGGGGGGEEMVDRDAADQFRNNSSSGSLNGNGLFSWSTGGELRQLNSER</sequence>
<accession>A0ABU7BP35</accession>